<evidence type="ECO:0000256" key="1">
    <source>
        <dbReference type="SAM" id="Phobius"/>
    </source>
</evidence>
<feature type="domain" description="Sensor histidine kinase NatK-like C-terminal" evidence="2">
    <location>
        <begin position="330"/>
        <end position="434"/>
    </location>
</feature>
<dbReference type="SUPFAM" id="SSF55874">
    <property type="entry name" value="ATPase domain of HSP90 chaperone/DNA topoisomerase II/histidine kinase"/>
    <property type="match status" value="1"/>
</dbReference>
<feature type="transmembrane region" description="Helical" evidence="1">
    <location>
        <begin position="12"/>
        <end position="28"/>
    </location>
</feature>
<dbReference type="InterPro" id="IPR032834">
    <property type="entry name" value="NatK-like_C"/>
</dbReference>
<evidence type="ECO:0000259" key="2">
    <source>
        <dbReference type="Pfam" id="PF14501"/>
    </source>
</evidence>
<dbReference type="Gene3D" id="3.30.565.10">
    <property type="entry name" value="Histidine kinase-like ATPase, C-terminal domain"/>
    <property type="match status" value="1"/>
</dbReference>
<organism evidence="3 4">
    <name type="scientific">Cryobacterium zongtaii</name>
    <dbReference type="NCBI Taxonomy" id="1259217"/>
    <lineage>
        <taxon>Bacteria</taxon>
        <taxon>Bacillati</taxon>
        <taxon>Actinomycetota</taxon>
        <taxon>Actinomycetes</taxon>
        <taxon>Micrococcales</taxon>
        <taxon>Microbacteriaceae</taxon>
        <taxon>Cryobacterium</taxon>
    </lineage>
</organism>
<keyword evidence="3" id="KW-0547">Nucleotide-binding</keyword>
<feature type="transmembrane region" description="Helical" evidence="1">
    <location>
        <begin position="124"/>
        <end position="145"/>
    </location>
</feature>
<dbReference type="CDD" id="cd16935">
    <property type="entry name" value="HATPase_AgrC-ComD-like"/>
    <property type="match status" value="1"/>
</dbReference>
<feature type="transmembrane region" description="Helical" evidence="1">
    <location>
        <begin position="166"/>
        <end position="184"/>
    </location>
</feature>
<dbReference type="Pfam" id="PF14501">
    <property type="entry name" value="HATPase_c_5"/>
    <property type="match status" value="1"/>
</dbReference>
<protein>
    <submittedName>
        <fullName evidence="3">ATP-binding protein</fullName>
    </submittedName>
</protein>
<name>A0A2S3ZKY0_9MICO</name>
<keyword evidence="1" id="KW-1133">Transmembrane helix</keyword>
<feature type="transmembrane region" description="Helical" evidence="1">
    <location>
        <begin position="61"/>
        <end position="79"/>
    </location>
</feature>
<feature type="transmembrane region" description="Helical" evidence="1">
    <location>
        <begin position="35"/>
        <end position="55"/>
    </location>
</feature>
<proteinExistence type="predicted"/>
<dbReference type="GO" id="GO:0005524">
    <property type="term" value="F:ATP binding"/>
    <property type="evidence" value="ECO:0007669"/>
    <property type="project" value="UniProtKB-KW"/>
</dbReference>
<dbReference type="OrthoDB" id="9813149at2"/>
<evidence type="ECO:0000313" key="4">
    <source>
        <dbReference type="Proteomes" id="UP000237104"/>
    </source>
</evidence>
<feature type="transmembrane region" description="Helical" evidence="1">
    <location>
        <begin position="91"/>
        <end position="109"/>
    </location>
</feature>
<dbReference type="InterPro" id="IPR036890">
    <property type="entry name" value="HATPase_C_sf"/>
</dbReference>
<comment type="caution">
    <text evidence="3">The sequence shown here is derived from an EMBL/GenBank/DDBJ whole genome shotgun (WGS) entry which is preliminary data.</text>
</comment>
<accession>A0A2S3ZKY0</accession>
<dbReference type="AlphaFoldDB" id="A0A2S3ZKY0"/>
<keyword evidence="1" id="KW-0472">Membrane</keyword>
<dbReference type="EMBL" id="PPXF01000025">
    <property type="protein sequence ID" value="POH68419.1"/>
    <property type="molecule type" value="Genomic_DNA"/>
</dbReference>
<evidence type="ECO:0000313" key="3">
    <source>
        <dbReference type="EMBL" id="POH68419.1"/>
    </source>
</evidence>
<gene>
    <name evidence="3" type="ORF">C3B59_06235</name>
</gene>
<keyword evidence="3" id="KW-0067">ATP-binding</keyword>
<sequence length="437" mass="48452">MILETLPDIPRGYTGLAEWAACLVYILILRKRMPVVPLVLALAGGEAGLYGIQVFAGTLPIEFWTLGMILAVAGMYALLYGSAQLSARDAGYFTVRALVLAELVASLQWQLESYFLPPTADIDMLWHVLAILGVYGAAFTAAYFLEARHFPKDRPLNATTKELISAVAIALATFIMSNMSFVNANTPFSGRLSLEIFYIRTLVNLCGYAALYAQQEQRLEAQGKTELDAMNGILRSQHDQTLLSKRNIDMVNRKYHDMKHQIGIIRAESNPEKKAAYLDELEGAIKGYEAQNKTGNGVLDTILTAKSMYCAEHDITLTAVADGTVLDDLDAMDISTIFGNALDNAIESTMTLADPDRRLIRLALYAQNDLVLIRVENYFEGELRFENGALVTRKADRDDHGYGLRNIRHTAERYGGSATVHAEDNWFVLRVLIPKLS</sequence>
<dbReference type="RefSeq" id="WP_103430519.1">
    <property type="nucleotide sequence ID" value="NZ_PPXF01000025.1"/>
</dbReference>
<keyword evidence="1" id="KW-0812">Transmembrane</keyword>
<dbReference type="Proteomes" id="UP000237104">
    <property type="component" value="Unassembled WGS sequence"/>
</dbReference>
<reference evidence="3 4" key="1">
    <citation type="submission" date="2018-01" db="EMBL/GenBank/DDBJ databases">
        <title>Cryobacterium sp. nov., from glaciers in China.</title>
        <authorList>
            <person name="Liu Q."/>
            <person name="Xin Y.-H."/>
        </authorList>
    </citation>
    <scope>NUCLEOTIDE SEQUENCE [LARGE SCALE GENOMIC DNA]</scope>
    <source>
        <strain evidence="3 4">TMB1-8</strain>
    </source>
</reference>